<reference evidence="1" key="1">
    <citation type="journal article" date="2021" name="Sci. Adv.">
        <title>The American lobster genome reveals insights on longevity, neural, and immune adaptations.</title>
        <authorList>
            <person name="Polinski J.M."/>
            <person name="Zimin A.V."/>
            <person name="Clark K.F."/>
            <person name="Kohn A.B."/>
            <person name="Sadowski N."/>
            <person name="Timp W."/>
            <person name="Ptitsyn A."/>
            <person name="Khanna P."/>
            <person name="Romanova D.Y."/>
            <person name="Williams P."/>
            <person name="Greenwood S.J."/>
            <person name="Moroz L.L."/>
            <person name="Walt D.R."/>
            <person name="Bodnar A.G."/>
        </authorList>
    </citation>
    <scope>NUCLEOTIDE SEQUENCE</scope>
    <source>
        <strain evidence="1">GMGI-L3</strain>
    </source>
</reference>
<dbReference type="EMBL" id="JAHLQT010034478">
    <property type="protein sequence ID" value="KAG7158790.1"/>
    <property type="molecule type" value="Genomic_DNA"/>
</dbReference>
<evidence type="ECO:0000313" key="1">
    <source>
        <dbReference type="EMBL" id="KAG7158790.1"/>
    </source>
</evidence>
<comment type="caution">
    <text evidence="1">The sequence shown here is derived from an EMBL/GenBank/DDBJ whole genome shotgun (WGS) entry which is preliminary data.</text>
</comment>
<dbReference type="Proteomes" id="UP000747542">
    <property type="component" value="Unassembled WGS sequence"/>
</dbReference>
<keyword evidence="2" id="KW-1185">Reference proteome</keyword>
<protein>
    <submittedName>
        <fullName evidence="1">Uncharacterized protein</fullName>
    </submittedName>
</protein>
<sequence>MLPGRLRGSFWIRKVRGRGRVGWVWEGVMTHNLQE</sequence>
<evidence type="ECO:0000313" key="2">
    <source>
        <dbReference type="Proteomes" id="UP000747542"/>
    </source>
</evidence>
<organism evidence="1 2">
    <name type="scientific">Homarus americanus</name>
    <name type="common">American lobster</name>
    <dbReference type="NCBI Taxonomy" id="6706"/>
    <lineage>
        <taxon>Eukaryota</taxon>
        <taxon>Metazoa</taxon>
        <taxon>Ecdysozoa</taxon>
        <taxon>Arthropoda</taxon>
        <taxon>Crustacea</taxon>
        <taxon>Multicrustacea</taxon>
        <taxon>Malacostraca</taxon>
        <taxon>Eumalacostraca</taxon>
        <taxon>Eucarida</taxon>
        <taxon>Decapoda</taxon>
        <taxon>Pleocyemata</taxon>
        <taxon>Astacidea</taxon>
        <taxon>Nephropoidea</taxon>
        <taxon>Nephropidae</taxon>
        <taxon>Homarus</taxon>
    </lineage>
</organism>
<name>A0A8J5JJF9_HOMAM</name>
<gene>
    <name evidence="1" type="ORF">Hamer_G011466</name>
</gene>
<dbReference type="AlphaFoldDB" id="A0A8J5JJF9"/>
<proteinExistence type="predicted"/>
<accession>A0A8J5JJF9</accession>